<feature type="compositionally biased region" description="Low complexity" evidence="1">
    <location>
        <begin position="196"/>
        <end position="206"/>
    </location>
</feature>
<protein>
    <recommendedName>
        <fullName evidence="5">RDD domain-containing protein</fullName>
    </recommendedName>
</protein>
<keyword evidence="2" id="KW-0812">Transmembrane</keyword>
<name>A0ABN3EWF0_9ACTN</name>
<evidence type="ECO:0000313" key="3">
    <source>
        <dbReference type="EMBL" id="GAA2273531.1"/>
    </source>
</evidence>
<comment type="caution">
    <text evidence="3">The sequence shown here is derived from an EMBL/GenBank/DDBJ whole genome shotgun (WGS) entry which is preliminary data.</text>
</comment>
<keyword evidence="4" id="KW-1185">Reference proteome</keyword>
<sequence length="264" mass="27712">MSAIIGGNRDNSGIGSHDSAEVPKLYRVAAHVALGWAALLLVRALWNCFADVGIVNFLLGIVYYGSTDKTGQAETSSLSYAVFYGVGAFFILRGSHWARGLVCGVALVEGYNRLRSLTGALFDHAQRGWFTSSTQGELLLATFVLGVIVSVGLVLMLTRRVGAHVPWQPPVNAWTAAAVQAQQALAAQQAAYGPGPFPQQQMGQPFVAPGPMNPYQQPPVQQPLGQSQPVAGPAASEGFGQQAPAHPGMAAPAQPTPGEPQQQG</sequence>
<evidence type="ECO:0000313" key="4">
    <source>
        <dbReference type="Proteomes" id="UP001500305"/>
    </source>
</evidence>
<accession>A0ABN3EWF0</accession>
<evidence type="ECO:0008006" key="5">
    <source>
        <dbReference type="Google" id="ProtNLM"/>
    </source>
</evidence>
<dbReference type="Proteomes" id="UP001500305">
    <property type="component" value="Unassembled WGS sequence"/>
</dbReference>
<dbReference type="EMBL" id="BAAATR010000047">
    <property type="protein sequence ID" value="GAA2273531.1"/>
    <property type="molecule type" value="Genomic_DNA"/>
</dbReference>
<feature type="region of interest" description="Disordered" evidence="1">
    <location>
        <begin position="196"/>
        <end position="264"/>
    </location>
</feature>
<feature type="transmembrane region" description="Helical" evidence="2">
    <location>
        <begin position="138"/>
        <end position="158"/>
    </location>
</feature>
<proteinExistence type="predicted"/>
<evidence type="ECO:0000256" key="1">
    <source>
        <dbReference type="SAM" id="MobiDB-lite"/>
    </source>
</evidence>
<feature type="transmembrane region" description="Helical" evidence="2">
    <location>
        <begin position="44"/>
        <end position="66"/>
    </location>
</feature>
<keyword evidence="2" id="KW-1133">Transmembrane helix</keyword>
<evidence type="ECO:0000256" key="2">
    <source>
        <dbReference type="SAM" id="Phobius"/>
    </source>
</evidence>
<organism evidence="3 4">
    <name type="scientific">Kitasatospora cystarginea</name>
    <dbReference type="NCBI Taxonomy" id="58350"/>
    <lineage>
        <taxon>Bacteria</taxon>
        <taxon>Bacillati</taxon>
        <taxon>Actinomycetota</taxon>
        <taxon>Actinomycetes</taxon>
        <taxon>Kitasatosporales</taxon>
        <taxon>Streptomycetaceae</taxon>
        <taxon>Kitasatospora</taxon>
    </lineage>
</organism>
<keyword evidence="2" id="KW-0472">Membrane</keyword>
<reference evidence="3 4" key="1">
    <citation type="journal article" date="2019" name="Int. J. Syst. Evol. Microbiol.">
        <title>The Global Catalogue of Microorganisms (GCM) 10K type strain sequencing project: providing services to taxonomists for standard genome sequencing and annotation.</title>
        <authorList>
            <consortium name="The Broad Institute Genomics Platform"/>
            <consortium name="The Broad Institute Genome Sequencing Center for Infectious Disease"/>
            <person name="Wu L."/>
            <person name="Ma J."/>
        </authorList>
    </citation>
    <scope>NUCLEOTIDE SEQUENCE [LARGE SCALE GENOMIC DNA]</scope>
    <source>
        <strain evidence="3 4">JCM 7356</strain>
    </source>
</reference>
<gene>
    <name evidence="3" type="ORF">GCM10010430_69330</name>
</gene>
<feature type="transmembrane region" description="Helical" evidence="2">
    <location>
        <begin position="78"/>
        <end position="98"/>
    </location>
</feature>